<accession>A0A938YCT7</accession>
<dbReference type="AlphaFoldDB" id="A0A938YCT7"/>
<evidence type="ECO:0000256" key="1">
    <source>
        <dbReference type="SAM" id="MobiDB-lite"/>
    </source>
</evidence>
<name>A0A938YCT7_9ACTN</name>
<protein>
    <submittedName>
        <fullName evidence="2">Uncharacterized protein</fullName>
    </submittedName>
</protein>
<gene>
    <name evidence="2" type="ORF">JL106_08150</name>
</gene>
<dbReference type="Proteomes" id="UP000663792">
    <property type="component" value="Unassembled WGS sequence"/>
</dbReference>
<comment type="caution">
    <text evidence="2">The sequence shown here is derived from an EMBL/GenBank/DDBJ whole genome shotgun (WGS) entry which is preliminary data.</text>
</comment>
<dbReference type="EMBL" id="JAERWK010000010">
    <property type="protein sequence ID" value="MBM9467248.1"/>
    <property type="molecule type" value="Genomic_DNA"/>
</dbReference>
<dbReference type="RefSeq" id="WP_205260204.1">
    <property type="nucleotide sequence ID" value="NZ_JAERWK010000010.1"/>
</dbReference>
<organism evidence="2 3">
    <name type="scientific">Nakamurella leprariae</name>
    <dbReference type="NCBI Taxonomy" id="2803911"/>
    <lineage>
        <taxon>Bacteria</taxon>
        <taxon>Bacillati</taxon>
        <taxon>Actinomycetota</taxon>
        <taxon>Actinomycetes</taxon>
        <taxon>Nakamurellales</taxon>
        <taxon>Nakamurellaceae</taxon>
        <taxon>Nakamurella</taxon>
    </lineage>
</organism>
<evidence type="ECO:0000313" key="3">
    <source>
        <dbReference type="Proteomes" id="UP000663792"/>
    </source>
</evidence>
<feature type="region of interest" description="Disordered" evidence="1">
    <location>
        <begin position="1"/>
        <end position="21"/>
    </location>
</feature>
<keyword evidence="3" id="KW-1185">Reference proteome</keyword>
<evidence type="ECO:0000313" key="2">
    <source>
        <dbReference type="EMBL" id="MBM9467248.1"/>
    </source>
</evidence>
<sequence length="155" mass="16862">MGPTTSSVAERIRSAADTPHPISDQAIATQLGIPARVVQAVLGHTGISPLVAHPRPDRDFDDIIDGVSAATQRARRAARTPCGTVPGFRSHRARQEDPCTDCATAWAERIQDLPPIEHGTRNGYVAHYRRNIPYCQPCRDAQTVYSLGLRTRTAA</sequence>
<reference evidence="2" key="1">
    <citation type="submission" date="2021-01" db="EMBL/GenBank/DDBJ databases">
        <title>YIM 132084 draft genome.</title>
        <authorList>
            <person name="An D."/>
        </authorList>
    </citation>
    <scope>NUCLEOTIDE SEQUENCE</scope>
    <source>
        <strain evidence="2">YIM 132084</strain>
    </source>
</reference>
<proteinExistence type="predicted"/>